<dbReference type="AlphaFoldDB" id="A0A836N8H0"/>
<dbReference type="EMBL" id="JOSS01000084">
    <property type="protein sequence ID" value="KEO24674.1"/>
    <property type="molecule type" value="Genomic_DNA"/>
</dbReference>
<proteinExistence type="predicted"/>
<protein>
    <submittedName>
        <fullName evidence="1">Uncharacterized protein</fullName>
    </submittedName>
</protein>
<dbReference type="Proteomes" id="UP000028038">
    <property type="component" value="Unassembled WGS sequence"/>
</dbReference>
<accession>A0A836N8H0</accession>
<sequence>MNYGRRVGKCCLSAFKIATKSNHKSRLQHIFLIYIQIMT</sequence>
<evidence type="ECO:0000313" key="1">
    <source>
        <dbReference type="EMBL" id="KEO24674.1"/>
    </source>
</evidence>
<organism evidence="1 2">
    <name type="scientific">Escherichia coli 2-460-02_S1_C1</name>
    <dbReference type="NCBI Taxonomy" id="1444044"/>
    <lineage>
        <taxon>Bacteria</taxon>
        <taxon>Pseudomonadati</taxon>
        <taxon>Pseudomonadota</taxon>
        <taxon>Gammaproteobacteria</taxon>
        <taxon>Enterobacterales</taxon>
        <taxon>Enterobacteriaceae</taxon>
        <taxon>Escherichia</taxon>
    </lineage>
</organism>
<name>A0A836N8H0_ECOLX</name>
<gene>
    <name evidence="1" type="ORF">AB05_5075</name>
</gene>
<comment type="caution">
    <text evidence="1">The sequence shown here is derived from an EMBL/GenBank/DDBJ whole genome shotgun (WGS) entry which is preliminary data.</text>
</comment>
<evidence type="ECO:0000313" key="2">
    <source>
        <dbReference type="Proteomes" id="UP000028038"/>
    </source>
</evidence>
<reference evidence="1 2" key="1">
    <citation type="submission" date="2014-06" db="EMBL/GenBank/DDBJ databases">
        <title>Genetic Variability of E. coli after antibiotic treatment.</title>
        <authorList>
            <person name="Silbergeld E."/>
            <person name="Coles C."/>
            <person name="Seidman J.C."/>
            <person name="You Y."/>
            <person name="George J."/>
            <person name="Nadendla S."/>
            <person name="Daugherty S.C."/>
            <person name="Nagaraj S."/>
            <person name="Ott S."/>
            <person name="Klega K."/>
            <person name="Rasko D."/>
        </authorList>
    </citation>
    <scope>NUCLEOTIDE SEQUENCE [LARGE SCALE GENOMIC DNA]</scope>
    <source>
        <strain evidence="1 2">2-460-02_S1_C1</strain>
    </source>
</reference>